<evidence type="ECO:0000256" key="2">
    <source>
        <dbReference type="SAM" id="Phobius"/>
    </source>
</evidence>
<keyword evidence="2" id="KW-0472">Membrane</keyword>
<dbReference type="Proteomes" id="UP000184330">
    <property type="component" value="Unassembled WGS sequence"/>
</dbReference>
<feature type="transmembrane region" description="Helical" evidence="2">
    <location>
        <begin position="134"/>
        <end position="156"/>
    </location>
</feature>
<organism evidence="3 4">
    <name type="scientific">Phialocephala subalpina</name>
    <dbReference type="NCBI Taxonomy" id="576137"/>
    <lineage>
        <taxon>Eukaryota</taxon>
        <taxon>Fungi</taxon>
        <taxon>Dikarya</taxon>
        <taxon>Ascomycota</taxon>
        <taxon>Pezizomycotina</taxon>
        <taxon>Leotiomycetes</taxon>
        <taxon>Helotiales</taxon>
        <taxon>Mollisiaceae</taxon>
        <taxon>Phialocephala</taxon>
        <taxon>Phialocephala fortinii species complex</taxon>
    </lineage>
</organism>
<feature type="transmembrane region" description="Helical" evidence="2">
    <location>
        <begin position="162"/>
        <end position="183"/>
    </location>
</feature>
<sequence>MTALEVPRMQALVGLSIMSLCTLAFHACSRSIYTTHPPNPSLSWPTTQGSNFAPSEFTTIMAAIESLSQSITEVNTSLHHEFSLLQKVGTWGQRQNQIMGPNDGVIAADIVLVALWIVGMAVTCNGMYNLSQPFLLRVLLMAVWCANLGLLCVVLGTEGRRWYVYVLATVWPMQVVMGLKIWMAGEKEVVSIRERVGEKEKEKEREKGEKKSGY</sequence>
<name>A0A1L7X416_9HELO</name>
<feature type="region of interest" description="Disordered" evidence="1">
    <location>
        <begin position="195"/>
        <end position="214"/>
    </location>
</feature>
<keyword evidence="2" id="KW-1133">Transmembrane helix</keyword>
<dbReference type="OrthoDB" id="3549463at2759"/>
<accession>A0A1L7X416</accession>
<proteinExistence type="predicted"/>
<feature type="transmembrane region" description="Helical" evidence="2">
    <location>
        <begin position="104"/>
        <end position="122"/>
    </location>
</feature>
<keyword evidence="4" id="KW-1185">Reference proteome</keyword>
<evidence type="ECO:0000256" key="1">
    <source>
        <dbReference type="SAM" id="MobiDB-lite"/>
    </source>
</evidence>
<evidence type="ECO:0000313" key="3">
    <source>
        <dbReference type="EMBL" id="CZR59770.1"/>
    </source>
</evidence>
<dbReference type="EMBL" id="FJOG01000014">
    <property type="protein sequence ID" value="CZR59770.1"/>
    <property type="molecule type" value="Genomic_DNA"/>
</dbReference>
<keyword evidence="2" id="KW-0812">Transmembrane</keyword>
<protein>
    <submittedName>
        <fullName evidence="3">Uncharacterized protein</fullName>
    </submittedName>
</protein>
<evidence type="ECO:0000313" key="4">
    <source>
        <dbReference type="Proteomes" id="UP000184330"/>
    </source>
</evidence>
<gene>
    <name evidence="3" type="ORF">PAC_09664</name>
</gene>
<reference evidence="3 4" key="1">
    <citation type="submission" date="2016-03" db="EMBL/GenBank/DDBJ databases">
        <authorList>
            <person name="Ploux O."/>
        </authorList>
    </citation>
    <scope>NUCLEOTIDE SEQUENCE [LARGE SCALE GENOMIC DNA]</scope>
    <source>
        <strain evidence="3 4">UAMH 11012</strain>
    </source>
</reference>
<dbReference type="AlphaFoldDB" id="A0A1L7X416"/>